<keyword evidence="1" id="KW-0808">Transferase</keyword>
<dbReference type="AlphaFoldDB" id="A0A927HFZ3"/>
<dbReference type="GO" id="GO:0032259">
    <property type="term" value="P:methylation"/>
    <property type="evidence" value="ECO:0007669"/>
    <property type="project" value="UniProtKB-KW"/>
</dbReference>
<evidence type="ECO:0000313" key="2">
    <source>
        <dbReference type="Proteomes" id="UP000635142"/>
    </source>
</evidence>
<comment type="caution">
    <text evidence="1">The sequence shown here is derived from an EMBL/GenBank/DDBJ whole genome shotgun (WGS) entry which is preliminary data.</text>
</comment>
<protein>
    <submittedName>
        <fullName evidence="1">Class I SAM-dependent methyltransferase</fullName>
    </submittedName>
</protein>
<sequence length="256" mass="29153">MDWEEAGRPNKAMWLLAESKPVRRVRKAIGRVLGVDPFTGDTRFYQFAHGRHRATRIQLVNHMIAVNSYSRYLEIGVRSSEAMLEEIHCKNRLGVDPDPNASADVCKTSDEFFLSNNQQFDIVFIDGNHTGDQVRRDIENSLGCLAPGGVIMLHDMNPPTRFHARGSYKVDGKYPAWNGTSWKGYAWARANRPDLTMYVVDTDWGVGLIHPGRQETIDLHEPTYSDLSKNRGKLLNIISVGDFLNKYSNPFRFDHD</sequence>
<keyword evidence="1" id="KW-0489">Methyltransferase</keyword>
<gene>
    <name evidence="1" type="ORF">H9Q16_16025</name>
</gene>
<proteinExistence type="predicted"/>
<reference evidence="1" key="1">
    <citation type="submission" date="2020-08" db="EMBL/GenBank/DDBJ databases">
        <title>Sulfitobacter aestuariivivens sp. nov., isolated from a tidal flat.</title>
        <authorList>
            <person name="Park S."/>
            <person name="Yoon J.-H."/>
        </authorList>
    </citation>
    <scope>NUCLEOTIDE SEQUENCE</scope>
    <source>
        <strain evidence="1">TSTF-M16</strain>
    </source>
</reference>
<name>A0A927HFZ3_9RHOB</name>
<evidence type="ECO:0000313" key="1">
    <source>
        <dbReference type="EMBL" id="MBD3665441.1"/>
    </source>
</evidence>
<dbReference type="Gene3D" id="3.40.50.150">
    <property type="entry name" value="Vaccinia Virus protein VP39"/>
    <property type="match status" value="1"/>
</dbReference>
<dbReference type="SUPFAM" id="SSF53335">
    <property type="entry name" value="S-adenosyl-L-methionine-dependent methyltransferases"/>
    <property type="match status" value="1"/>
</dbReference>
<dbReference type="EMBL" id="JACTAG010000002">
    <property type="protein sequence ID" value="MBD3665441.1"/>
    <property type="molecule type" value="Genomic_DNA"/>
</dbReference>
<dbReference type="Proteomes" id="UP000635142">
    <property type="component" value="Unassembled WGS sequence"/>
</dbReference>
<keyword evidence="2" id="KW-1185">Reference proteome</keyword>
<dbReference type="InterPro" id="IPR029063">
    <property type="entry name" value="SAM-dependent_MTases_sf"/>
</dbReference>
<organism evidence="1 2">
    <name type="scientific">Sulfitobacter aestuariivivens</name>
    <dbReference type="NCBI Taxonomy" id="2766981"/>
    <lineage>
        <taxon>Bacteria</taxon>
        <taxon>Pseudomonadati</taxon>
        <taxon>Pseudomonadota</taxon>
        <taxon>Alphaproteobacteria</taxon>
        <taxon>Rhodobacterales</taxon>
        <taxon>Roseobacteraceae</taxon>
        <taxon>Sulfitobacter</taxon>
    </lineage>
</organism>
<accession>A0A927HFZ3</accession>
<dbReference type="Pfam" id="PF13578">
    <property type="entry name" value="Methyltransf_24"/>
    <property type="match status" value="1"/>
</dbReference>
<dbReference type="GO" id="GO:0008168">
    <property type="term" value="F:methyltransferase activity"/>
    <property type="evidence" value="ECO:0007669"/>
    <property type="project" value="UniProtKB-KW"/>
</dbReference>
<dbReference type="RefSeq" id="WP_191076415.1">
    <property type="nucleotide sequence ID" value="NZ_JACTAG010000002.1"/>
</dbReference>